<proteinExistence type="predicted"/>
<evidence type="ECO:0000313" key="3">
    <source>
        <dbReference type="Proteomes" id="UP000887013"/>
    </source>
</evidence>
<evidence type="ECO:0000313" key="2">
    <source>
        <dbReference type="EMBL" id="GFU49418.1"/>
    </source>
</evidence>
<sequence>LARTDNRLVAPYNPGRTRRSKRTCPNADSLPFRTNFRYLPDKCKREILAAKLPFNGDNPSPTNEPILQPRGILR</sequence>
<gene>
    <name evidence="2" type="ORF">NPIL_156021</name>
</gene>
<reference evidence="2" key="1">
    <citation type="submission" date="2020-08" db="EMBL/GenBank/DDBJ databases">
        <title>Multicomponent nature underlies the extraordinary mechanical properties of spider dragline silk.</title>
        <authorList>
            <person name="Kono N."/>
            <person name="Nakamura H."/>
            <person name="Mori M."/>
            <person name="Yoshida Y."/>
            <person name="Ohtoshi R."/>
            <person name="Malay A.D."/>
            <person name="Moran D.A.P."/>
            <person name="Tomita M."/>
            <person name="Numata K."/>
            <person name="Arakawa K."/>
        </authorList>
    </citation>
    <scope>NUCLEOTIDE SEQUENCE</scope>
</reference>
<protein>
    <submittedName>
        <fullName evidence="2">Uncharacterized protein</fullName>
    </submittedName>
</protein>
<dbReference type="Proteomes" id="UP000887013">
    <property type="component" value="Unassembled WGS sequence"/>
</dbReference>
<keyword evidence="3" id="KW-1185">Reference proteome</keyword>
<feature type="region of interest" description="Disordered" evidence="1">
    <location>
        <begin position="1"/>
        <end position="26"/>
    </location>
</feature>
<accession>A0A8X6UQL0</accession>
<comment type="caution">
    <text evidence="2">The sequence shown here is derived from an EMBL/GenBank/DDBJ whole genome shotgun (WGS) entry which is preliminary data.</text>
</comment>
<dbReference type="AlphaFoldDB" id="A0A8X6UQL0"/>
<organism evidence="2 3">
    <name type="scientific">Nephila pilipes</name>
    <name type="common">Giant wood spider</name>
    <name type="synonym">Nephila maculata</name>
    <dbReference type="NCBI Taxonomy" id="299642"/>
    <lineage>
        <taxon>Eukaryota</taxon>
        <taxon>Metazoa</taxon>
        <taxon>Ecdysozoa</taxon>
        <taxon>Arthropoda</taxon>
        <taxon>Chelicerata</taxon>
        <taxon>Arachnida</taxon>
        <taxon>Araneae</taxon>
        <taxon>Araneomorphae</taxon>
        <taxon>Entelegynae</taxon>
        <taxon>Araneoidea</taxon>
        <taxon>Nephilidae</taxon>
        <taxon>Nephila</taxon>
    </lineage>
</organism>
<name>A0A8X6UQL0_NEPPI</name>
<dbReference type="EMBL" id="BMAW01037678">
    <property type="protein sequence ID" value="GFU49418.1"/>
    <property type="molecule type" value="Genomic_DNA"/>
</dbReference>
<evidence type="ECO:0000256" key="1">
    <source>
        <dbReference type="SAM" id="MobiDB-lite"/>
    </source>
</evidence>
<feature type="region of interest" description="Disordered" evidence="1">
    <location>
        <begin position="52"/>
        <end position="74"/>
    </location>
</feature>
<feature type="non-terminal residue" evidence="2">
    <location>
        <position position="1"/>
    </location>
</feature>